<proteinExistence type="predicted"/>
<gene>
    <name evidence="2" type="ORF">AQPE_4638</name>
</gene>
<dbReference type="PROSITE" id="PS50035">
    <property type="entry name" value="PLD"/>
    <property type="match status" value="1"/>
</dbReference>
<protein>
    <recommendedName>
        <fullName evidence="1">PLD phosphodiesterase domain-containing protein</fullName>
    </recommendedName>
</protein>
<keyword evidence="3" id="KW-1185">Reference proteome</keyword>
<dbReference type="KEGG" id="anf:AQPE_4638"/>
<accession>A0A5K7SG41</accession>
<dbReference type="InterPro" id="IPR001736">
    <property type="entry name" value="PLipase_D/transphosphatidylase"/>
</dbReference>
<dbReference type="SUPFAM" id="SSF56024">
    <property type="entry name" value="Phospholipase D/nuclease"/>
    <property type="match status" value="1"/>
</dbReference>
<dbReference type="InterPro" id="IPR025202">
    <property type="entry name" value="PLD-like_dom"/>
</dbReference>
<dbReference type="Gene3D" id="3.30.870.10">
    <property type="entry name" value="Endonuclease Chain A"/>
    <property type="match status" value="1"/>
</dbReference>
<dbReference type="EMBL" id="AP018694">
    <property type="protein sequence ID" value="BBE20446.1"/>
    <property type="molecule type" value="Genomic_DNA"/>
</dbReference>
<dbReference type="Proteomes" id="UP001193389">
    <property type="component" value="Chromosome"/>
</dbReference>
<dbReference type="GO" id="GO:0006793">
    <property type="term" value="P:phosphorus metabolic process"/>
    <property type="evidence" value="ECO:0007669"/>
    <property type="project" value="UniProtKB-ARBA"/>
</dbReference>
<evidence type="ECO:0000313" key="3">
    <source>
        <dbReference type="Proteomes" id="UP001193389"/>
    </source>
</evidence>
<feature type="domain" description="PLD phosphodiesterase" evidence="1">
    <location>
        <begin position="80"/>
        <end position="106"/>
    </location>
</feature>
<evidence type="ECO:0000259" key="1">
    <source>
        <dbReference type="PROSITE" id="PS50035"/>
    </source>
</evidence>
<reference evidence="2" key="1">
    <citation type="journal article" date="2020" name="Int. J. Syst. Evol. Microbiol.">
        <title>Aquipluma nitroreducens gen. nov. sp. nov., a novel facultatively anaerobic bacterium isolated from a freshwater lake.</title>
        <authorList>
            <person name="Watanabe M."/>
            <person name="Kojima H."/>
            <person name="Fukui M."/>
        </authorList>
    </citation>
    <scope>NUCLEOTIDE SEQUENCE</scope>
    <source>
        <strain evidence="2">MeG22</strain>
    </source>
</reference>
<dbReference type="AlphaFoldDB" id="A0A5K7SG41"/>
<sequence length="392" mass="46386">MILSEQKLVIELRKAFDNAKSRIWIAVPFIGSWNLVERITGISWVAKRNIDFRLLTDISNEHFIDSKTYQKFKQQAECKTLEGLHAKIYIIDNFILLTSANLTGTAFSKRYEIGITLNNDQDVVRTFLKWWNIAKTIDKDWLPSKSDNGAKNEEPEAYNISKLKKLWKLPKSPQTGNDFKEYFNTLRYYNNFTRLYEVHAERLLVDLPIYQEVDSFLNYLFHEHPDKPSSEYLEKGNRELTEKGRISELKKYFTQYKNWLSDHPTFENHRIDNIKTIQLKLSKSKIDKLKQEDIELVINSLHCMKSLALNRAKFLNQQNNKIEIIIQSWKDLLHNDETDLPKRMQTCKNNLYSFGKSSISELLAWYYPNQYPLINRNSNSGMKFFGYDIETY</sequence>
<name>A0A5K7SG41_9BACT</name>
<evidence type="ECO:0000313" key="2">
    <source>
        <dbReference type="EMBL" id="BBE20446.1"/>
    </source>
</evidence>
<dbReference type="GO" id="GO:0003824">
    <property type="term" value="F:catalytic activity"/>
    <property type="evidence" value="ECO:0007669"/>
    <property type="project" value="InterPro"/>
</dbReference>
<dbReference type="RefSeq" id="WP_318348593.1">
    <property type="nucleotide sequence ID" value="NZ_AP018694.1"/>
</dbReference>
<organism evidence="2 3">
    <name type="scientific">Aquipluma nitroreducens</name>
    <dbReference type="NCBI Taxonomy" id="2010828"/>
    <lineage>
        <taxon>Bacteria</taxon>
        <taxon>Pseudomonadati</taxon>
        <taxon>Bacteroidota</taxon>
        <taxon>Bacteroidia</taxon>
        <taxon>Marinilabiliales</taxon>
        <taxon>Prolixibacteraceae</taxon>
        <taxon>Aquipluma</taxon>
    </lineage>
</organism>
<dbReference type="Pfam" id="PF13091">
    <property type="entry name" value="PLDc_2"/>
    <property type="match status" value="1"/>
</dbReference>